<feature type="domain" description="PAC" evidence="3">
    <location>
        <begin position="478"/>
        <end position="531"/>
    </location>
</feature>
<feature type="domain" description="PAS" evidence="2">
    <location>
        <begin position="532"/>
        <end position="602"/>
    </location>
</feature>
<feature type="domain" description="PAS" evidence="2">
    <location>
        <begin position="290"/>
        <end position="343"/>
    </location>
</feature>
<evidence type="ECO:0000313" key="5">
    <source>
        <dbReference type="EMBL" id="CUA84706.1"/>
    </source>
</evidence>
<dbReference type="CDD" id="cd01949">
    <property type="entry name" value="GGDEF"/>
    <property type="match status" value="1"/>
</dbReference>
<accession>A0A0K6H1K7</accession>
<dbReference type="AlphaFoldDB" id="A0A0K6H1K7"/>
<gene>
    <name evidence="5" type="ORF">Ga0061063_2167</name>
</gene>
<dbReference type="STRING" id="375574.GCA_001418035_01955"/>
<reference evidence="6" key="1">
    <citation type="submission" date="2015-08" db="EMBL/GenBank/DDBJ databases">
        <authorList>
            <person name="Varghese N."/>
        </authorList>
    </citation>
    <scope>NUCLEOTIDE SEQUENCE [LARGE SCALE GENOMIC DNA]</scope>
    <source>
        <strain evidence="6">DSM 17901</strain>
    </source>
</reference>
<dbReference type="SMART" id="SM00267">
    <property type="entry name" value="GGDEF"/>
    <property type="match status" value="1"/>
</dbReference>
<dbReference type="InterPro" id="IPR013656">
    <property type="entry name" value="PAS_4"/>
</dbReference>
<dbReference type="Pfam" id="PF08447">
    <property type="entry name" value="PAS_3"/>
    <property type="match status" value="3"/>
</dbReference>
<dbReference type="FunFam" id="3.30.70.270:FF:000001">
    <property type="entry name" value="Diguanylate cyclase domain protein"/>
    <property type="match status" value="1"/>
</dbReference>
<dbReference type="PANTHER" id="PTHR44757:SF2">
    <property type="entry name" value="BIOFILM ARCHITECTURE MAINTENANCE PROTEIN MBAA"/>
    <property type="match status" value="1"/>
</dbReference>
<organism evidence="5 6">
    <name type="scientific">Gulbenkiania indica</name>
    <dbReference type="NCBI Taxonomy" id="375574"/>
    <lineage>
        <taxon>Bacteria</taxon>
        <taxon>Pseudomonadati</taxon>
        <taxon>Pseudomonadota</taxon>
        <taxon>Betaproteobacteria</taxon>
        <taxon>Neisseriales</taxon>
        <taxon>Chromobacteriaceae</taxon>
        <taxon>Gulbenkiania</taxon>
    </lineage>
</organism>
<protein>
    <submittedName>
        <fullName evidence="5">PAS domain S-box/diguanylate cyclase (GGDEF) domain</fullName>
    </submittedName>
</protein>
<feature type="domain" description="GGDEF" evidence="4">
    <location>
        <begin position="815"/>
        <end position="948"/>
    </location>
</feature>
<dbReference type="InterPro" id="IPR013655">
    <property type="entry name" value="PAS_fold_3"/>
</dbReference>
<dbReference type="GO" id="GO:0003824">
    <property type="term" value="F:catalytic activity"/>
    <property type="evidence" value="ECO:0007669"/>
    <property type="project" value="UniProtKB-ARBA"/>
</dbReference>
<dbReference type="InterPro" id="IPR000160">
    <property type="entry name" value="GGDEF_dom"/>
</dbReference>
<dbReference type="PANTHER" id="PTHR44757">
    <property type="entry name" value="DIGUANYLATE CYCLASE DGCP"/>
    <property type="match status" value="1"/>
</dbReference>
<evidence type="ECO:0000259" key="2">
    <source>
        <dbReference type="PROSITE" id="PS50112"/>
    </source>
</evidence>
<sequence length="959" mass="107242">MAREYRACTKGRHQLNQPDATSSPPWLDAILHHASFLAVIAIGADAHIEFFSPGAQRLTGYDATEMRGCSPERLFAPEAFSTWQEEAASAVVVFRTLAETAATKCVPLICKDGSRRSVQLSVSVWRSADSSTGYLIVLSDVTAATEACRTLARQYALFEDGPAVAFACASGEPDRIEEVSPNVWRLLGYAPETVCSPGWWPAHVHPVDRPLLAAPAAEVPPGSALPVRRYRMLHADGRWLWVAEMRQQGGDGRLHGYWRDASVQVDEQARLSKIASQISGVLYQLRLYPDNRARFVYASDGFERLYGMDSRRLAEDAWVLFEVIVPEDLPRVQASLRRAADTLTPWRCEYRIHWAGGVRWFEGFSMPEPMGDGSVVFHGHNLDITDRKLTEEALEQSRQRLELALESAEIGLWDWAAANDRLSYDNRLARILEMPGGSDAQGPGEAGIDAWKRLLHPDDAPAVEQAWRNHLAGRTPLYEAEYRLRHPRGGWKWLAVRGRVVERDGAGQPLRVIGVAQDIGVRKRADLALKDSEAHFRALFQSHHAVMVLVDPQTGCIVDANEAAVAFYGYPRARLVGMSMSQINSLPQEELARRLRDATAQKHNHFVFGHRLASGEHRIVEVHSSPVESGGRTVLFSIAHDITARHRAEEALHTLQRRLQAVIDNIQAGVLMENDLGEVVIVNQLFCRLFGLDVAAESLLGSTCADILDPASRLFDQPERFVQRVKEVLAARALCAQEEWALRDGRTFERDHIPVEINGHYRGALWVYRDITQRKAQEMELRRLATTDALTGLPNRRSFMERLTQEFARFQRFGQPCSVLMLDIDHFKHINDTYGHAVGDLVLQGLSTLCLRNLRLTDTMGRLGGEEFAVLLPGCDELDAVEMAERLRTSVMEAGFPYQDLQLRITVSVGVASFEAGQDDMDAVLVLADKALYAAKRAGRNCSRVSRGDRNREREDSHA</sequence>
<proteinExistence type="predicted"/>
<feature type="region of interest" description="Disordered" evidence="1">
    <location>
        <begin position="1"/>
        <end position="20"/>
    </location>
</feature>
<name>A0A0K6H1K7_9NEIS</name>
<dbReference type="InterPro" id="IPR043128">
    <property type="entry name" value="Rev_trsase/Diguanyl_cyclase"/>
</dbReference>
<dbReference type="SMART" id="SM00086">
    <property type="entry name" value="PAC"/>
    <property type="match status" value="4"/>
</dbReference>
<dbReference type="InterPro" id="IPR035965">
    <property type="entry name" value="PAS-like_dom_sf"/>
</dbReference>
<dbReference type="Pfam" id="PF00990">
    <property type="entry name" value="GGDEF"/>
    <property type="match status" value="1"/>
</dbReference>
<keyword evidence="6" id="KW-1185">Reference proteome</keyword>
<dbReference type="SMART" id="SM00091">
    <property type="entry name" value="PAS"/>
    <property type="match status" value="6"/>
</dbReference>
<evidence type="ECO:0000259" key="3">
    <source>
        <dbReference type="PROSITE" id="PS50113"/>
    </source>
</evidence>
<dbReference type="InterPro" id="IPR052155">
    <property type="entry name" value="Biofilm_reg_signaling"/>
</dbReference>
<dbReference type="EMBL" id="CYHA01000004">
    <property type="protein sequence ID" value="CUA84706.1"/>
    <property type="molecule type" value="Genomic_DNA"/>
</dbReference>
<dbReference type="CDD" id="cd00130">
    <property type="entry name" value="PAS"/>
    <property type="match status" value="4"/>
</dbReference>
<dbReference type="OrthoDB" id="9813903at2"/>
<dbReference type="SUPFAM" id="SSF55073">
    <property type="entry name" value="Nucleotide cyclase"/>
    <property type="match status" value="1"/>
</dbReference>
<dbReference type="InterPro" id="IPR001610">
    <property type="entry name" value="PAC"/>
</dbReference>
<dbReference type="InterPro" id="IPR000014">
    <property type="entry name" value="PAS"/>
</dbReference>
<dbReference type="Gene3D" id="3.30.450.20">
    <property type="entry name" value="PAS domain"/>
    <property type="match status" value="6"/>
</dbReference>
<dbReference type="NCBIfam" id="TIGR00254">
    <property type="entry name" value="GGDEF"/>
    <property type="match status" value="1"/>
</dbReference>
<dbReference type="PROSITE" id="PS50112">
    <property type="entry name" value="PAS"/>
    <property type="match status" value="2"/>
</dbReference>
<dbReference type="NCBIfam" id="TIGR00229">
    <property type="entry name" value="sensory_box"/>
    <property type="match status" value="5"/>
</dbReference>
<dbReference type="PROSITE" id="PS50113">
    <property type="entry name" value="PAC"/>
    <property type="match status" value="1"/>
</dbReference>
<dbReference type="SUPFAM" id="SSF55785">
    <property type="entry name" value="PYP-like sensor domain (PAS domain)"/>
    <property type="match status" value="6"/>
</dbReference>
<dbReference type="Proteomes" id="UP000243535">
    <property type="component" value="Unassembled WGS sequence"/>
</dbReference>
<dbReference type="InterPro" id="IPR029787">
    <property type="entry name" value="Nucleotide_cyclase"/>
</dbReference>
<dbReference type="PROSITE" id="PS50887">
    <property type="entry name" value="GGDEF"/>
    <property type="match status" value="1"/>
</dbReference>
<dbReference type="Gene3D" id="3.30.70.270">
    <property type="match status" value="1"/>
</dbReference>
<evidence type="ECO:0000256" key="1">
    <source>
        <dbReference type="SAM" id="MobiDB-lite"/>
    </source>
</evidence>
<dbReference type="InterPro" id="IPR000700">
    <property type="entry name" value="PAS-assoc_C"/>
</dbReference>
<dbReference type="Pfam" id="PF13426">
    <property type="entry name" value="PAS_9"/>
    <property type="match status" value="1"/>
</dbReference>
<evidence type="ECO:0000313" key="6">
    <source>
        <dbReference type="Proteomes" id="UP000243535"/>
    </source>
</evidence>
<dbReference type="Pfam" id="PF08448">
    <property type="entry name" value="PAS_4"/>
    <property type="match status" value="2"/>
</dbReference>
<evidence type="ECO:0000259" key="4">
    <source>
        <dbReference type="PROSITE" id="PS50887"/>
    </source>
</evidence>